<keyword evidence="1" id="KW-0233">DNA recombination</keyword>
<dbReference type="Gene3D" id="1.10.443.10">
    <property type="entry name" value="Intergrase catalytic core"/>
    <property type="match status" value="1"/>
</dbReference>
<gene>
    <name evidence="3" type="ORF">MTO99_12940</name>
</gene>
<keyword evidence="4" id="KW-1185">Reference proteome</keyword>
<evidence type="ECO:0000256" key="1">
    <source>
        <dbReference type="ARBA" id="ARBA00023172"/>
    </source>
</evidence>
<dbReference type="EMBL" id="CP094528">
    <property type="protein sequence ID" value="UOE43091.1"/>
    <property type="molecule type" value="Genomic_DNA"/>
</dbReference>
<organism evidence="3 4">
    <name type="scientific">Agromyces larvae</name>
    <dbReference type="NCBI Taxonomy" id="2929802"/>
    <lineage>
        <taxon>Bacteria</taxon>
        <taxon>Bacillati</taxon>
        <taxon>Actinomycetota</taxon>
        <taxon>Actinomycetes</taxon>
        <taxon>Micrococcales</taxon>
        <taxon>Microbacteriaceae</taxon>
        <taxon>Agromyces</taxon>
    </lineage>
</organism>
<evidence type="ECO:0000259" key="2">
    <source>
        <dbReference type="PROSITE" id="PS51898"/>
    </source>
</evidence>
<dbReference type="InterPro" id="IPR050090">
    <property type="entry name" value="Tyrosine_recombinase_XerCD"/>
</dbReference>
<dbReference type="Pfam" id="PF00589">
    <property type="entry name" value="Phage_integrase"/>
    <property type="match status" value="1"/>
</dbReference>
<dbReference type="InterPro" id="IPR013762">
    <property type="entry name" value="Integrase-like_cat_sf"/>
</dbReference>
<dbReference type="PANTHER" id="PTHR30349">
    <property type="entry name" value="PHAGE INTEGRASE-RELATED"/>
    <property type="match status" value="1"/>
</dbReference>
<sequence>MPYVASTAQVWALHDAMPEGLKPAILLGAFAGLRRGEIVALRTTDVDFMRGVITPAIQNDGEPLKTEQSRTPIPIPSDLALELNKMPAKFGSDTIVVNPFGRKASTTMLNAEFKAAREKVNGLPDGFRLHDLRHYYASLLIASGLDVKTVSTLVRHASPSITLDVYGHLWPERDETGRAAIAKVFAEHLADSSRTGAATPQ</sequence>
<protein>
    <submittedName>
        <fullName evidence="3">Site-specific integrase</fullName>
    </submittedName>
</protein>
<dbReference type="PANTHER" id="PTHR30349:SF64">
    <property type="entry name" value="PROPHAGE INTEGRASE INTD-RELATED"/>
    <property type="match status" value="1"/>
</dbReference>
<dbReference type="InterPro" id="IPR011010">
    <property type="entry name" value="DNA_brk_join_enz"/>
</dbReference>
<dbReference type="SUPFAM" id="SSF56349">
    <property type="entry name" value="DNA breaking-rejoining enzymes"/>
    <property type="match status" value="1"/>
</dbReference>
<proteinExistence type="predicted"/>
<dbReference type="InterPro" id="IPR002104">
    <property type="entry name" value="Integrase_catalytic"/>
</dbReference>
<dbReference type="CDD" id="cd01189">
    <property type="entry name" value="INT_ICEBs1_C_like"/>
    <property type="match status" value="1"/>
</dbReference>
<dbReference type="PROSITE" id="PS51898">
    <property type="entry name" value="TYR_RECOMBINASE"/>
    <property type="match status" value="1"/>
</dbReference>
<accession>A0ABY4BZH7</accession>
<reference evidence="3 4" key="1">
    <citation type="submission" date="2022-03" db="EMBL/GenBank/DDBJ databases">
        <title>Mucilaginibacter sp. isolated from the gut of Protaetia brevitarsis seulensis larvae.</title>
        <authorList>
            <person name="Won M."/>
            <person name="Kim S.-J."/>
            <person name="Kwon S.-W."/>
        </authorList>
    </citation>
    <scope>NUCLEOTIDE SEQUENCE [LARGE SCALE GENOMIC DNA]</scope>
    <source>
        <strain evidence="3 4">CFWR-12</strain>
    </source>
</reference>
<evidence type="ECO:0000313" key="3">
    <source>
        <dbReference type="EMBL" id="UOE43091.1"/>
    </source>
</evidence>
<feature type="domain" description="Tyr recombinase" evidence="2">
    <location>
        <begin position="1"/>
        <end position="182"/>
    </location>
</feature>
<dbReference type="Proteomes" id="UP000832097">
    <property type="component" value="Chromosome"/>
</dbReference>
<name>A0ABY4BZH7_9MICO</name>
<dbReference type="RefSeq" id="WP_243554057.1">
    <property type="nucleotide sequence ID" value="NZ_CP094528.1"/>
</dbReference>
<evidence type="ECO:0000313" key="4">
    <source>
        <dbReference type="Proteomes" id="UP000832097"/>
    </source>
</evidence>